<name>A0A1I0LCQ2_9BACT</name>
<protein>
    <submittedName>
        <fullName evidence="3">Pre-peptidase C-terminal domain-containing protein</fullName>
    </submittedName>
</protein>
<accession>A0A1I0LCQ2</accession>
<dbReference type="EMBL" id="FOIJ01000023">
    <property type="protein sequence ID" value="SEU37119.1"/>
    <property type="molecule type" value="Genomic_DNA"/>
</dbReference>
<evidence type="ECO:0000256" key="1">
    <source>
        <dbReference type="SAM" id="SignalP"/>
    </source>
</evidence>
<keyword evidence="1" id="KW-0732">Signal</keyword>
<dbReference type="InterPro" id="IPR007280">
    <property type="entry name" value="Peptidase_C_arc/bac"/>
</dbReference>
<dbReference type="AlphaFoldDB" id="A0A1I0LCQ2"/>
<organism evidence="3 4">
    <name type="scientific">Stigmatella erecta</name>
    <dbReference type="NCBI Taxonomy" id="83460"/>
    <lineage>
        <taxon>Bacteria</taxon>
        <taxon>Pseudomonadati</taxon>
        <taxon>Myxococcota</taxon>
        <taxon>Myxococcia</taxon>
        <taxon>Myxococcales</taxon>
        <taxon>Cystobacterineae</taxon>
        <taxon>Archangiaceae</taxon>
        <taxon>Stigmatella</taxon>
    </lineage>
</organism>
<sequence length="429" mass="45197">MRLTFRTVAVLAGGLFVPIEAQAQFGQCGMDAISPADAVNRVEWARRCALNKLVTVQGFPVTDGANPMMDYQEVDPLANPSGQNAFHGDIANFEINGTYAHALFTRMPSTQVLDSAGFYQWTSASLRPSPYYPLFGTTPTPGVGSQLYPHPQLKDCNLYTDRSAYSVAPIFHVNMYCNSTTAALSQGVPVSGFTQGAGGEKHFSVAIPEGSVGLSISLSSGTGNADLYVKRGGVATEASYDCASRYSGNYDACFFAAAEGSYSVLVKSVTASSGLSVVAYWNALTRSSPVSNLYGGGATEKVYTFYVPGNVSSATFSLSGGTGDADLYVRSGAPPTLTEYGCRPYTGGNSETCAFSWPSAGTYYVMVRGWSRYSGVTLSASYAEMAPEPPPCLQRALCPANMACPIPVPCLAEEAVSSPASEGPSDPVF</sequence>
<feature type="signal peptide" evidence="1">
    <location>
        <begin position="1"/>
        <end position="23"/>
    </location>
</feature>
<evidence type="ECO:0000313" key="4">
    <source>
        <dbReference type="Proteomes" id="UP000199181"/>
    </source>
</evidence>
<dbReference type="Gene3D" id="2.60.120.380">
    <property type="match status" value="2"/>
</dbReference>
<dbReference type="Pfam" id="PF04151">
    <property type="entry name" value="PPC"/>
    <property type="match status" value="2"/>
</dbReference>
<evidence type="ECO:0000313" key="3">
    <source>
        <dbReference type="EMBL" id="SEU37119.1"/>
    </source>
</evidence>
<feature type="chain" id="PRO_5011732625" evidence="1">
    <location>
        <begin position="24"/>
        <end position="429"/>
    </location>
</feature>
<gene>
    <name evidence="3" type="ORF">SAMN05443639_12367</name>
</gene>
<keyword evidence="4" id="KW-1185">Reference proteome</keyword>
<feature type="domain" description="Peptidase C-terminal archaeal/bacterial" evidence="2">
    <location>
        <begin position="202"/>
        <end position="268"/>
    </location>
</feature>
<proteinExistence type="predicted"/>
<feature type="domain" description="Peptidase C-terminal archaeal/bacterial" evidence="2">
    <location>
        <begin position="301"/>
        <end position="369"/>
    </location>
</feature>
<evidence type="ECO:0000259" key="2">
    <source>
        <dbReference type="Pfam" id="PF04151"/>
    </source>
</evidence>
<reference evidence="4" key="1">
    <citation type="submission" date="2016-10" db="EMBL/GenBank/DDBJ databases">
        <authorList>
            <person name="Varghese N."/>
            <person name="Submissions S."/>
        </authorList>
    </citation>
    <scope>NUCLEOTIDE SEQUENCE [LARGE SCALE GENOMIC DNA]</scope>
    <source>
        <strain evidence="4">DSM 16858</strain>
    </source>
</reference>
<dbReference type="Proteomes" id="UP000199181">
    <property type="component" value="Unassembled WGS sequence"/>
</dbReference>
<dbReference type="RefSeq" id="WP_093525696.1">
    <property type="nucleotide sequence ID" value="NZ_FOIJ01000023.1"/>
</dbReference>